<dbReference type="InterPro" id="IPR006311">
    <property type="entry name" value="TAT_signal"/>
</dbReference>
<comment type="caution">
    <text evidence="2">The sequence shown here is derived from an EMBL/GenBank/DDBJ whole genome shotgun (WGS) entry which is preliminary data.</text>
</comment>
<dbReference type="AlphaFoldDB" id="A0A0R3BNB4"/>
<evidence type="ECO:0000259" key="1">
    <source>
        <dbReference type="SMART" id="SM01008"/>
    </source>
</evidence>
<gene>
    <name evidence="2" type="ORF">AOQ72_04220</name>
</gene>
<dbReference type="InterPro" id="IPR052516">
    <property type="entry name" value="N-heterocyclic_Hydroxylase"/>
</dbReference>
<dbReference type="InterPro" id="IPR037165">
    <property type="entry name" value="AldOxase/xan_DH_Mopterin-bd_sf"/>
</dbReference>
<dbReference type="InterPro" id="IPR012368">
    <property type="entry name" value="OxRdtase_Mopterin-bd_su_IorB"/>
</dbReference>
<dbReference type="InterPro" id="IPR008274">
    <property type="entry name" value="AldOxase/xan_DH_MoCoBD1"/>
</dbReference>
<dbReference type="Proteomes" id="UP000051380">
    <property type="component" value="Unassembled WGS sequence"/>
</dbReference>
<dbReference type="InterPro" id="IPR046867">
    <property type="entry name" value="AldOxase/xan_DH_MoCoBD2"/>
</dbReference>
<dbReference type="InterPro" id="IPR000674">
    <property type="entry name" value="Ald_Oxase/Xan_DH_a/b"/>
</dbReference>
<dbReference type="EMBL" id="LJYF01000051">
    <property type="protein sequence ID" value="KRP85852.1"/>
    <property type="molecule type" value="Genomic_DNA"/>
</dbReference>
<dbReference type="PROSITE" id="PS51318">
    <property type="entry name" value="TAT"/>
    <property type="match status" value="1"/>
</dbReference>
<dbReference type="Gene3D" id="3.90.1170.50">
    <property type="entry name" value="Aldehyde oxidase/xanthine dehydrogenase, a/b hammerhead"/>
    <property type="match status" value="1"/>
</dbReference>
<dbReference type="PANTHER" id="PTHR47495">
    <property type="entry name" value="ALDEHYDE DEHYDROGENASE"/>
    <property type="match status" value="1"/>
</dbReference>
<evidence type="ECO:0000313" key="2">
    <source>
        <dbReference type="EMBL" id="KRP85852.1"/>
    </source>
</evidence>
<dbReference type="GO" id="GO:0016491">
    <property type="term" value="F:oxidoreductase activity"/>
    <property type="evidence" value="ECO:0007669"/>
    <property type="project" value="InterPro"/>
</dbReference>
<feature type="domain" description="Aldehyde oxidase/xanthine dehydrogenase a/b hammerhead" evidence="1">
    <location>
        <begin position="227"/>
        <end position="317"/>
    </location>
</feature>
<evidence type="ECO:0000313" key="3">
    <source>
        <dbReference type="Proteomes" id="UP000051380"/>
    </source>
</evidence>
<dbReference type="RefSeq" id="WP_057030412.1">
    <property type="nucleotide sequence ID" value="NZ_LJYF01000051.1"/>
</dbReference>
<dbReference type="PIRSF" id="PIRSF036389">
    <property type="entry name" value="IOR_B"/>
    <property type="match status" value="1"/>
</dbReference>
<organism evidence="2 3">
    <name type="scientific">Bradyrhizobium yuanmingense</name>
    <dbReference type="NCBI Taxonomy" id="108015"/>
    <lineage>
        <taxon>Bacteria</taxon>
        <taxon>Pseudomonadati</taxon>
        <taxon>Pseudomonadota</taxon>
        <taxon>Alphaproteobacteria</taxon>
        <taxon>Hyphomicrobiales</taxon>
        <taxon>Nitrobacteraceae</taxon>
        <taxon>Bradyrhizobium</taxon>
    </lineage>
</organism>
<dbReference type="SUPFAM" id="SSF56003">
    <property type="entry name" value="Molybdenum cofactor-binding domain"/>
    <property type="match status" value="2"/>
</dbReference>
<proteinExistence type="predicted"/>
<dbReference type="SMART" id="SM01008">
    <property type="entry name" value="Ald_Xan_dh_C"/>
    <property type="match status" value="1"/>
</dbReference>
<name>A0A0R3BNB4_9BRAD</name>
<sequence>MMNVHAPSISSNPSVRLENVSRRQFLRSTVAVTAFAVAAEISGLGPGLAYETGGAQMPHGTVNDPHVFVSIDSSGIVSITAHRSEMGTGIRTSLPMVVADELEANWSKVRIVQALADEPRYGNQNTDGSRSMRHFLQPMRQVGAAMRQMLEQAAAKQWAVPLSEVQASNHEVVHRPTGRRLAYGELAKAAMDLPTPQLESLKFKPDNAFRYIGHGNVPIYDLFDITVGKAQYGYDVRLPGMIYAVIARPPVVGGRIKSFDATEALKIPGVVKVLELKVRWAPPAAFSPLGGIAVVATNTWAAIKGREALKLDWEDGENGGYDSAAYRQQMVEAANKPGRVERTQGDFDKAFAGAIKVVSAEYYVPHLAQASMEPLVATATIRNGECEVWAPLQDPFGAREAFAKVLELPIDNVKVNVTLLGGGFGRKCQSDFAQEAVLLSKALDGAPVKLAWTREDDLRHGFYHTVTYSRLDAGLDSSGKVIAWRHRSVAPTLFANFKPDPKREQAIELSLGLADTALDIPNVRVETGEAAALTRIGWFRSVNNIPHAFAVQSFIGEIAEALGKDAKDVLLEIIGPPRKLELEKLGLTDPLWNYGDPYSTYPVDTGRLANVINLAASRANWGRSLPKGSGLGIAAHRSFLSYVATVVEVVVDSQGKLAVPRVETAIDCGFAVNPERIRSQIEGAAVMGLSNFIGEISFKNGKAEQGNFDNYPVARIDNAPINVRVHIVPNGSDVPAGGVGEPGVPPFLPALCNAIFAATGKRIRSLPAGDQIRV</sequence>
<reference evidence="2 3" key="1">
    <citation type="submission" date="2015-09" db="EMBL/GenBank/DDBJ databases">
        <title>Draft Genome Sequence of the Strain BR 3267 (Bradyrhizobium yuanmingense) recommended as inoculant for cowpea in Brazil.</title>
        <authorList>
            <person name="Simoes-Araujo J.L."/>
            <person name="Zilli J.E."/>
        </authorList>
    </citation>
    <scope>NUCLEOTIDE SEQUENCE [LARGE SCALE GENOMIC DNA]</scope>
    <source>
        <strain evidence="2 3">BR3267</strain>
    </source>
</reference>
<dbReference type="Pfam" id="PF02738">
    <property type="entry name" value="MoCoBD_1"/>
    <property type="match status" value="1"/>
</dbReference>
<dbReference type="Pfam" id="PF20256">
    <property type="entry name" value="MoCoBD_2"/>
    <property type="match status" value="2"/>
</dbReference>
<protein>
    <submittedName>
        <fullName evidence="2">Twin-arginine translocation pathway signal protein</fullName>
    </submittedName>
</protein>
<accession>A0A0R3BNB4</accession>
<dbReference type="PANTHER" id="PTHR47495:SF3">
    <property type="entry name" value="BLR6219 PROTEIN"/>
    <property type="match status" value="1"/>
</dbReference>
<dbReference type="Gene3D" id="3.30.365.10">
    <property type="entry name" value="Aldehyde oxidase/xanthine dehydrogenase, molybdopterin binding domain"/>
    <property type="match status" value="4"/>
</dbReference>